<protein>
    <submittedName>
        <fullName evidence="2">Uncharacterized protein</fullName>
    </submittedName>
</protein>
<dbReference type="RefSeq" id="WP_306840438.1">
    <property type="nucleotide sequence ID" value="NZ_JAUSRL010000001.1"/>
</dbReference>
<accession>A0ABT9SFY8</accession>
<feature type="transmembrane region" description="Helical" evidence="1">
    <location>
        <begin position="116"/>
        <end position="137"/>
    </location>
</feature>
<name>A0ABT9SFY8_9FLAO</name>
<feature type="transmembrane region" description="Helical" evidence="1">
    <location>
        <begin position="143"/>
        <end position="162"/>
    </location>
</feature>
<sequence length="195" mass="22626">MGFYSNFSEKDLIESYTNQIDYQGKADQEILEEILSRSSLDDFLFKIKTQKLLLDEQNRIIREIHGHYMSKLSKQECLSLLSSDLLSDKTIRILVDIKYKQIHQNVENLKVDSDTLMYSFIGTIVASVVSTIIILTILYKFTFLSVFNFGLLIPAYIINYWIIRLFTGKTRDNLAVFIASFIATVLNCVYFVLFI</sequence>
<keyword evidence="3" id="KW-1185">Reference proteome</keyword>
<evidence type="ECO:0000313" key="3">
    <source>
        <dbReference type="Proteomes" id="UP001235513"/>
    </source>
</evidence>
<evidence type="ECO:0000256" key="1">
    <source>
        <dbReference type="SAM" id="Phobius"/>
    </source>
</evidence>
<dbReference type="Proteomes" id="UP001235513">
    <property type="component" value="Unassembled WGS sequence"/>
</dbReference>
<organism evidence="2 3">
    <name type="scientific">Chryseobacterium lathyri</name>
    <dbReference type="NCBI Taxonomy" id="395933"/>
    <lineage>
        <taxon>Bacteria</taxon>
        <taxon>Pseudomonadati</taxon>
        <taxon>Bacteroidota</taxon>
        <taxon>Flavobacteriia</taxon>
        <taxon>Flavobacteriales</taxon>
        <taxon>Weeksellaceae</taxon>
        <taxon>Chryseobacterium group</taxon>
        <taxon>Chryseobacterium</taxon>
    </lineage>
</organism>
<feature type="transmembrane region" description="Helical" evidence="1">
    <location>
        <begin position="174"/>
        <end position="193"/>
    </location>
</feature>
<gene>
    <name evidence="2" type="ORF">J2T04_000203</name>
</gene>
<reference evidence="2 3" key="1">
    <citation type="submission" date="2023-07" db="EMBL/GenBank/DDBJ databases">
        <title>Sorghum-associated microbial communities from plants grown in Nebraska, USA.</title>
        <authorList>
            <person name="Schachtman D."/>
        </authorList>
    </citation>
    <scope>NUCLEOTIDE SEQUENCE [LARGE SCALE GENOMIC DNA]</scope>
    <source>
        <strain evidence="2 3">CC351</strain>
    </source>
</reference>
<keyword evidence="1" id="KW-0812">Transmembrane</keyword>
<proteinExistence type="predicted"/>
<keyword evidence="1" id="KW-0472">Membrane</keyword>
<comment type="caution">
    <text evidence="2">The sequence shown here is derived from an EMBL/GenBank/DDBJ whole genome shotgun (WGS) entry which is preliminary data.</text>
</comment>
<dbReference type="EMBL" id="JAUSRL010000001">
    <property type="protein sequence ID" value="MDP9958336.1"/>
    <property type="molecule type" value="Genomic_DNA"/>
</dbReference>
<keyword evidence="1" id="KW-1133">Transmembrane helix</keyword>
<evidence type="ECO:0000313" key="2">
    <source>
        <dbReference type="EMBL" id="MDP9958336.1"/>
    </source>
</evidence>